<evidence type="ECO:0000313" key="2">
    <source>
        <dbReference type="Proteomes" id="UP000298416"/>
    </source>
</evidence>
<evidence type="ECO:0000313" key="1">
    <source>
        <dbReference type="EMBL" id="KAG6385620.1"/>
    </source>
</evidence>
<comment type="caution">
    <text evidence="1">The sequence shown here is derived from an EMBL/GenBank/DDBJ whole genome shotgun (WGS) entry which is preliminary data.</text>
</comment>
<sequence length="153" mass="16993">MDFPSIQPMPTTYPIALAGRKRNTVSKFEGNDSAPPFAHPSPNGCASRNEICHMLDHVGPVDVRSKAPICSVGSCVSPTWGDVKLCQQLRDPRRVGRNNESSLVEKDVVNKLIMWCCRSAGLQLRFDPLERGVCCQQGLRGRPVCPNWSRECR</sequence>
<keyword evidence="2" id="KW-1185">Reference proteome</keyword>
<protein>
    <submittedName>
        <fullName evidence="1">Uncharacterized protein</fullName>
    </submittedName>
</protein>
<dbReference type="AlphaFoldDB" id="A0A8X8W033"/>
<gene>
    <name evidence="1" type="ORF">SASPL_154456</name>
</gene>
<name>A0A8X8W033_SALSN</name>
<reference evidence="1" key="2">
    <citation type="submission" date="2020-08" db="EMBL/GenBank/DDBJ databases">
        <title>Plant Genome Project.</title>
        <authorList>
            <person name="Zhang R.-G."/>
        </authorList>
    </citation>
    <scope>NUCLEOTIDE SEQUENCE</scope>
    <source>
        <strain evidence="1">Huo1</strain>
        <tissue evidence="1">Leaf</tissue>
    </source>
</reference>
<dbReference type="Proteomes" id="UP000298416">
    <property type="component" value="Unassembled WGS sequence"/>
</dbReference>
<reference evidence="1" key="1">
    <citation type="submission" date="2018-01" db="EMBL/GenBank/DDBJ databases">
        <authorList>
            <person name="Mao J.F."/>
        </authorList>
    </citation>
    <scope>NUCLEOTIDE SEQUENCE</scope>
    <source>
        <strain evidence="1">Huo1</strain>
        <tissue evidence="1">Leaf</tissue>
    </source>
</reference>
<organism evidence="1">
    <name type="scientific">Salvia splendens</name>
    <name type="common">Scarlet sage</name>
    <dbReference type="NCBI Taxonomy" id="180675"/>
    <lineage>
        <taxon>Eukaryota</taxon>
        <taxon>Viridiplantae</taxon>
        <taxon>Streptophyta</taxon>
        <taxon>Embryophyta</taxon>
        <taxon>Tracheophyta</taxon>
        <taxon>Spermatophyta</taxon>
        <taxon>Magnoliopsida</taxon>
        <taxon>eudicotyledons</taxon>
        <taxon>Gunneridae</taxon>
        <taxon>Pentapetalae</taxon>
        <taxon>asterids</taxon>
        <taxon>lamiids</taxon>
        <taxon>Lamiales</taxon>
        <taxon>Lamiaceae</taxon>
        <taxon>Nepetoideae</taxon>
        <taxon>Mentheae</taxon>
        <taxon>Salviinae</taxon>
        <taxon>Salvia</taxon>
        <taxon>Salvia subgen. Calosphace</taxon>
        <taxon>core Calosphace</taxon>
    </lineage>
</organism>
<dbReference type="EMBL" id="PNBA02000022">
    <property type="protein sequence ID" value="KAG6385620.1"/>
    <property type="molecule type" value="Genomic_DNA"/>
</dbReference>
<proteinExistence type="predicted"/>
<accession>A0A8X8W033</accession>